<reference evidence="2 3" key="1">
    <citation type="submission" date="2021-05" db="EMBL/GenBank/DDBJ databases">
        <title>Diversity, taxonomy and evolution of archaeal viruses of the class Caudoviricetes.</title>
        <authorList>
            <person name="Liu Y."/>
            <person name="Demina T.A."/>
            <person name="Roux S."/>
            <person name="Aiewsakun P."/>
            <person name="Kazlauskas D."/>
            <person name="Simmonds P."/>
            <person name="Prangishvili D."/>
            <person name="Oksanen H.M."/>
            <person name="Krupovic M."/>
        </authorList>
    </citation>
    <scope>NUCLEOTIDE SEQUENCE [LARGE SCALE GENOMIC DNA]</scope>
    <source>
        <strain evidence="2">HJTV-2/27</strain>
    </source>
</reference>
<evidence type="ECO:0000313" key="3">
    <source>
        <dbReference type="Proteomes" id="UP000827376"/>
    </source>
</evidence>
<gene>
    <name evidence="2" type="ORF">HJTV-2_gp139</name>
</gene>
<accession>A0AAE9BXE4</accession>
<dbReference type="EMBL" id="MZ334513">
    <property type="protein sequence ID" value="UBF21759.1"/>
    <property type="molecule type" value="Genomic_DNA"/>
</dbReference>
<evidence type="ECO:0000313" key="2">
    <source>
        <dbReference type="EMBL" id="UBF21759.1"/>
    </source>
</evidence>
<name>A0AAE9BXE4_9CAUD</name>
<proteinExistence type="predicted"/>
<sequence length="110" mass="11795">MLSTVVGFQLPRPLSGPGRSGFGPSLRTGASYPVPSVRAVPTTYLRAGRSGPGFAYSTGNPVAHLWRFGANPSRSDSQEPFRAVSPHVPTPVRPFRTGSVPPYWVRAMCL</sequence>
<dbReference type="Proteomes" id="UP000827376">
    <property type="component" value="Segment"/>
</dbReference>
<evidence type="ECO:0000256" key="1">
    <source>
        <dbReference type="SAM" id="MobiDB-lite"/>
    </source>
</evidence>
<keyword evidence="3" id="KW-1185">Reference proteome</keyword>
<protein>
    <submittedName>
        <fullName evidence="2">Uncharacterized protein</fullName>
    </submittedName>
</protein>
<feature type="region of interest" description="Disordered" evidence="1">
    <location>
        <begin position="11"/>
        <end position="30"/>
    </location>
</feature>
<organism evidence="2 3">
    <name type="scientific">Haloarcula virus HJTV-2</name>
    <dbReference type="NCBI Taxonomy" id="2877986"/>
    <lineage>
        <taxon>Viruses</taxon>
        <taxon>Duplodnaviria</taxon>
        <taxon>Heunggongvirae</taxon>
        <taxon>Uroviricota</taxon>
        <taxon>Caudoviricetes</taxon>
        <taxon>Thumleimavirales</taxon>
        <taxon>Hafunaviridae</taxon>
        <taxon>Haloferacalesvirus</taxon>
        <taxon>Haloferacalesvirus thailandense</taxon>
        <taxon>Haloferacalesvirus HJTV2</taxon>
    </lineage>
</organism>